<evidence type="ECO:0000259" key="1">
    <source>
        <dbReference type="Pfam" id="PF09537"/>
    </source>
</evidence>
<dbReference type="InterPro" id="IPR009078">
    <property type="entry name" value="Ferritin-like_SF"/>
</dbReference>
<evidence type="ECO:0000313" key="3">
    <source>
        <dbReference type="Proteomes" id="UP001162891"/>
    </source>
</evidence>
<dbReference type="Gene3D" id="1.20.1260.10">
    <property type="match status" value="1"/>
</dbReference>
<dbReference type="InterPro" id="IPR012347">
    <property type="entry name" value="Ferritin-like"/>
</dbReference>
<dbReference type="Proteomes" id="UP001162891">
    <property type="component" value="Chromosome"/>
</dbReference>
<feature type="domain" description="DUF2383" evidence="1">
    <location>
        <begin position="6"/>
        <end position="112"/>
    </location>
</feature>
<dbReference type="EMBL" id="AP025591">
    <property type="protein sequence ID" value="BDG01901.1"/>
    <property type="molecule type" value="Genomic_DNA"/>
</dbReference>
<accession>A0ABM7WR10</accession>
<gene>
    <name evidence="2" type="ORF">AMOR_08970</name>
</gene>
<proteinExistence type="predicted"/>
<sequence length="154" mass="17017">MTNQEIAEALEELVQLDIDAVLAYDRAIAGIGEDPVGNALAAFKVDHQRHILELSQVLLGMSRKPPQAKPDVKGSILGGMTGLRARLGTQQALEAMRSNEQLTTSTYARMLAKPFPPDVLELVRKNSGDEQRHLAWIERALDQRIWEQDAGAHI</sequence>
<name>A0ABM7WR10_9BACT</name>
<dbReference type="Pfam" id="PF09537">
    <property type="entry name" value="DUF2383"/>
    <property type="match status" value="1"/>
</dbReference>
<keyword evidence="3" id="KW-1185">Reference proteome</keyword>
<dbReference type="SUPFAM" id="SSF47240">
    <property type="entry name" value="Ferritin-like"/>
    <property type="match status" value="1"/>
</dbReference>
<dbReference type="InterPro" id="IPR019052">
    <property type="entry name" value="DUF2383"/>
</dbReference>
<reference evidence="3" key="1">
    <citation type="journal article" date="2022" name="Int. J. Syst. Evol. Microbiol.">
        <title>Anaeromyxobacter oryzae sp. nov., Anaeromyxobacter diazotrophicus sp. nov. and Anaeromyxobacter paludicola sp. nov., isolated from paddy soils.</title>
        <authorList>
            <person name="Itoh H."/>
            <person name="Xu Z."/>
            <person name="Mise K."/>
            <person name="Masuda Y."/>
            <person name="Ushijima N."/>
            <person name="Hayakawa C."/>
            <person name="Shiratori Y."/>
            <person name="Senoo K."/>
        </authorList>
    </citation>
    <scope>NUCLEOTIDE SEQUENCE [LARGE SCALE GENOMIC DNA]</scope>
    <source>
        <strain evidence="3">Red232</strain>
    </source>
</reference>
<protein>
    <recommendedName>
        <fullName evidence="1">DUF2383 domain-containing protein</fullName>
    </recommendedName>
</protein>
<organism evidence="2 3">
    <name type="scientific">Anaeromyxobacter oryzae</name>
    <dbReference type="NCBI Taxonomy" id="2918170"/>
    <lineage>
        <taxon>Bacteria</taxon>
        <taxon>Pseudomonadati</taxon>
        <taxon>Myxococcota</taxon>
        <taxon>Myxococcia</taxon>
        <taxon>Myxococcales</taxon>
        <taxon>Cystobacterineae</taxon>
        <taxon>Anaeromyxobacteraceae</taxon>
        <taxon>Anaeromyxobacter</taxon>
    </lineage>
</organism>
<dbReference type="RefSeq" id="WP_248358861.1">
    <property type="nucleotide sequence ID" value="NZ_AP025591.1"/>
</dbReference>
<evidence type="ECO:0000313" key="2">
    <source>
        <dbReference type="EMBL" id="BDG01901.1"/>
    </source>
</evidence>
<dbReference type="CDD" id="cd00657">
    <property type="entry name" value="Ferritin_like"/>
    <property type="match status" value="1"/>
</dbReference>